<feature type="region of interest" description="Disordered" evidence="1">
    <location>
        <begin position="318"/>
        <end position="351"/>
    </location>
</feature>
<dbReference type="GO" id="GO:0008233">
    <property type="term" value="F:peptidase activity"/>
    <property type="evidence" value="ECO:0007669"/>
    <property type="project" value="UniProtKB-KW"/>
</dbReference>
<dbReference type="GO" id="GO:0006508">
    <property type="term" value="P:proteolysis"/>
    <property type="evidence" value="ECO:0007669"/>
    <property type="project" value="UniProtKB-KW"/>
</dbReference>
<organism evidence="2 3">
    <name type="scientific">Streptomyces alkaliterrae</name>
    <dbReference type="NCBI Taxonomy" id="2213162"/>
    <lineage>
        <taxon>Bacteria</taxon>
        <taxon>Bacillati</taxon>
        <taxon>Actinomycetota</taxon>
        <taxon>Actinomycetes</taxon>
        <taxon>Kitasatosporales</taxon>
        <taxon>Streptomycetaceae</taxon>
        <taxon>Streptomyces</taxon>
    </lineage>
</organism>
<proteinExistence type="predicted"/>
<feature type="compositionally biased region" description="Pro residues" evidence="1">
    <location>
        <begin position="323"/>
        <end position="345"/>
    </location>
</feature>
<dbReference type="RefSeq" id="WP_181356246.1">
    <property type="nucleotide sequence ID" value="NZ_JABJXA010000025.1"/>
</dbReference>
<dbReference type="InterPro" id="IPR009003">
    <property type="entry name" value="Peptidase_S1_PA"/>
</dbReference>
<dbReference type="AlphaFoldDB" id="A0A7W3WU64"/>
<dbReference type="EMBL" id="JABJXA010000025">
    <property type="protein sequence ID" value="MBB1258486.1"/>
    <property type="molecule type" value="Genomic_DNA"/>
</dbReference>
<protein>
    <submittedName>
        <fullName evidence="2">Serine protease</fullName>
    </submittedName>
</protein>
<evidence type="ECO:0000313" key="2">
    <source>
        <dbReference type="EMBL" id="MBB1258486.1"/>
    </source>
</evidence>
<dbReference type="Proteomes" id="UP000517765">
    <property type="component" value="Unassembled WGS sequence"/>
</dbReference>
<keyword evidence="2" id="KW-0378">Hydrolase</keyword>
<reference evidence="3" key="1">
    <citation type="submission" date="2020-05" db="EMBL/GenBank/DDBJ databases">
        <title>Classification of alakaliphilic streptomycetes isolated from an alkaline soil next to Lonar Crater, India and a proposal for the recognition of Streptomyces alkaliterrae sp. nov.</title>
        <authorList>
            <person name="Golinska P."/>
        </authorList>
    </citation>
    <scope>NUCLEOTIDE SEQUENCE [LARGE SCALE GENOMIC DNA]</scope>
    <source>
        <strain evidence="3">OF8</strain>
    </source>
</reference>
<dbReference type="SUPFAM" id="SSF50494">
    <property type="entry name" value="Trypsin-like serine proteases"/>
    <property type="match status" value="1"/>
</dbReference>
<comment type="caution">
    <text evidence="2">The sequence shown here is derived from an EMBL/GenBank/DDBJ whole genome shotgun (WGS) entry which is preliminary data.</text>
</comment>
<accession>A0A7W3WU64</accession>
<name>A0A7W3WU64_9ACTN</name>
<gene>
    <name evidence="2" type="ORF">H3147_06520</name>
</gene>
<evidence type="ECO:0000313" key="3">
    <source>
        <dbReference type="Proteomes" id="UP000517765"/>
    </source>
</evidence>
<sequence length="1062" mass="111871">MAVPAEPVLIQLCDLAGRARGTGFLADDLGTLVTTHEAVDGLSRLVLRAPGGAGEIAETAAITPLPGCDLALVATSGLSAHPLVVATERPPGITVLVWFDRWLPANVTGLADVTYTATDRFHTIEGALELDLPPQITDQLRLNARATGAPVLDAATGAVVGVLAGAVHTPYRASGFALPLRASAGSPPEAQRAPLERLLARNDATVPGWGRDLNLAGALQLTGATVATATAALTAPGRRHPRPDVERELRDFGESDACVLALVGDPGTGRSTELAAWAARRAAGSTPRPTVWLRGADLRADDSGLRDALARTLAEAGRVAGSLPPPPGPTPQPGGPPAPPPIEAPPPHHADPDVVARLARAADRPLLVVLDAPEEMPPHLSHAPRRWALGTAAWLRASGARLALGCRPEFWERLGPHFPPDVLHHPAEVPHSPAEGSHLPAAHLPPHVPLADPPEGHPLTLRILEQLQPVETPAAPPGRHEVFEAWLALLSLRIATTVGAGRRPALRGGALRRLAAVAAGRLHLAARRCLGPGRGALDQRAFETVFPWHGGWAGAVLSLDVLQPAGEGYRFTDEEFGDWLQGVHLEVDEALRNLVHSNPQPGAVPVPGHRMGPVAEALLLAHHHRGAGGLLPRLRELVDAVHREGDQGWWAARLLSRTLRGVPDATPYLPVLRALAARLLRAGEHPDFPPAFWSALRLPLDARTDLLRQLLPLDPAQPGGRRFLDVAAGLLAADPGAVQPLLCRWFGDERPLRAPGATVATAAGALLHTHRGQATDSLTEALVAALSTAGGAHAGELLDELAHDEPAALSRAVRRWAADDRAERRRAAAARLPALATVPGADADELTRAAKELLRRADDTGELHPPAYRQLLGRPASRSSYLTAALLRFARDPYDDGLTHALVRTLHTHPRQVLTGFRHRLCGPATASRESATALLTALADVRVPALARQVAHLIAEYACGRPDEAAEPVAAFVERRLAAGATARATLLPLVEELSRLPSAALRARLGRTLAAADGPLAGELLEPLLGAEAEAPVRESVLAAAGGALPLPRRPSHLATRTRG</sequence>
<evidence type="ECO:0000256" key="1">
    <source>
        <dbReference type="SAM" id="MobiDB-lite"/>
    </source>
</evidence>
<keyword evidence="2" id="KW-0645">Protease</keyword>